<reference evidence="1 2" key="1">
    <citation type="journal article" date="2016" name="Nat. Commun.">
        <title>Thousands of microbial genomes shed light on interconnected biogeochemical processes in an aquifer system.</title>
        <authorList>
            <person name="Anantharaman K."/>
            <person name="Brown C.T."/>
            <person name="Hug L.A."/>
            <person name="Sharon I."/>
            <person name="Castelle C.J."/>
            <person name="Probst A.J."/>
            <person name="Thomas B.C."/>
            <person name="Singh A."/>
            <person name="Wilkins M.J."/>
            <person name="Karaoz U."/>
            <person name="Brodie E.L."/>
            <person name="Williams K.H."/>
            <person name="Hubbard S.S."/>
            <person name="Banfield J.F."/>
        </authorList>
    </citation>
    <scope>NUCLEOTIDE SEQUENCE [LARGE SCALE GENOMIC DNA]</scope>
</reference>
<evidence type="ECO:0000313" key="1">
    <source>
        <dbReference type="EMBL" id="OHA65503.1"/>
    </source>
</evidence>
<organism evidence="1 2">
    <name type="scientific">Candidatus Wildermuthbacteria bacterium RIFCSPHIGHO2_01_FULL_49_22b</name>
    <dbReference type="NCBI Taxonomy" id="1802448"/>
    <lineage>
        <taxon>Bacteria</taxon>
        <taxon>Candidatus Wildermuthiibacteriota</taxon>
    </lineage>
</organism>
<dbReference type="EMBL" id="MHTT01000013">
    <property type="protein sequence ID" value="OHA65503.1"/>
    <property type="molecule type" value="Genomic_DNA"/>
</dbReference>
<accession>A0A1G2QYA1</accession>
<name>A0A1G2QYA1_9BACT</name>
<comment type="caution">
    <text evidence="1">The sequence shown here is derived from an EMBL/GenBank/DDBJ whole genome shotgun (WGS) entry which is preliminary data.</text>
</comment>
<dbReference type="AlphaFoldDB" id="A0A1G2QYA1"/>
<sequence length="72" mass="8157">MSRENLDWYFDNTPHTNYLPAGHLAEMAAQEALARDRVEAESKVTPEVEAKRLPKLKLLKLKHSQADDAIAI</sequence>
<gene>
    <name evidence="1" type="ORF">A2672_00515</name>
</gene>
<protein>
    <submittedName>
        <fullName evidence="1">Uncharacterized protein</fullName>
    </submittedName>
</protein>
<dbReference type="Proteomes" id="UP000178065">
    <property type="component" value="Unassembled WGS sequence"/>
</dbReference>
<dbReference type="STRING" id="1802448.A2672_00515"/>
<proteinExistence type="predicted"/>
<evidence type="ECO:0000313" key="2">
    <source>
        <dbReference type="Proteomes" id="UP000178065"/>
    </source>
</evidence>